<dbReference type="SMART" id="SM01236">
    <property type="entry name" value="Haem_oxygenase_2"/>
    <property type="match status" value="1"/>
</dbReference>
<dbReference type="OrthoDB" id="252872at2"/>
<dbReference type="InterPro" id="IPR016084">
    <property type="entry name" value="Haem_Oase-like_multi-hlx"/>
</dbReference>
<name>A0A4R7I7B1_9ACTN</name>
<dbReference type="Proteomes" id="UP000294558">
    <property type="component" value="Unassembled WGS sequence"/>
</dbReference>
<dbReference type="Gene3D" id="1.20.910.10">
    <property type="entry name" value="Heme oxygenase-like"/>
    <property type="match status" value="1"/>
</dbReference>
<dbReference type="AlphaFoldDB" id="A0A4R7I7B1"/>
<keyword evidence="2" id="KW-1185">Reference proteome</keyword>
<comment type="caution">
    <text evidence="1">The sequence shown here is derived from an EMBL/GenBank/DDBJ whole genome shotgun (WGS) entry which is preliminary data.</text>
</comment>
<organism evidence="1 2">
    <name type="scientific">Ilumatobacter fluminis</name>
    <dbReference type="NCBI Taxonomy" id="467091"/>
    <lineage>
        <taxon>Bacteria</taxon>
        <taxon>Bacillati</taxon>
        <taxon>Actinomycetota</taxon>
        <taxon>Acidimicrobiia</taxon>
        <taxon>Acidimicrobiales</taxon>
        <taxon>Ilumatobacteraceae</taxon>
        <taxon>Ilumatobacter</taxon>
    </lineage>
</organism>
<proteinExistence type="predicted"/>
<evidence type="ECO:0000313" key="2">
    <source>
        <dbReference type="Proteomes" id="UP000294558"/>
    </source>
</evidence>
<evidence type="ECO:0000313" key="1">
    <source>
        <dbReference type="EMBL" id="TDT18703.1"/>
    </source>
</evidence>
<gene>
    <name evidence="1" type="ORF">BDK89_4334</name>
</gene>
<dbReference type="Pfam" id="PF14518">
    <property type="entry name" value="Haem_oxygenas_2"/>
    <property type="match status" value="1"/>
</dbReference>
<dbReference type="RefSeq" id="WP_133870906.1">
    <property type="nucleotide sequence ID" value="NZ_SOAU01000001.1"/>
</dbReference>
<protein>
    <submittedName>
        <fullName evidence="1">Heme oxygenase-like protein</fullName>
    </submittedName>
</protein>
<reference evidence="1 2" key="1">
    <citation type="submission" date="2019-03" db="EMBL/GenBank/DDBJ databases">
        <title>Sequencing the genomes of 1000 actinobacteria strains.</title>
        <authorList>
            <person name="Klenk H.-P."/>
        </authorList>
    </citation>
    <scope>NUCLEOTIDE SEQUENCE [LARGE SCALE GENOMIC DNA]</scope>
    <source>
        <strain evidence="1 2">DSM 18936</strain>
    </source>
</reference>
<accession>A0A4R7I7B1</accession>
<sequence>MSRSIIPTSPRLPQPVGPISSAVVDLLTTGVGASLNMAHPDPFDRDRQLAWFMLNGLSYRGWRDVHDDMEWHPLAVEWRRNLEEWFMEHAHDQVWLDGLAVAEAIEGALAPDETPGAAAWLAEHGRRDHLADAIAMRMPYQMIEADPHTFAVPRLDGEVKRAICDVQAGEYGVGHEFSHAELYARAASALGVDESDVLDRLPGVAFATVNFITACGLRRSWRHIVVGQLTLFEMDSVAPNRLMVEACDRIGVADEVRRFFHVHVLADAEHEQMMEDAVVKRLCVDDPDCAADVTFGIAAQRWIDRAIARHAVGAWERGRSALAELPVPAAA</sequence>
<dbReference type="EMBL" id="SOAU01000001">
    <property type="protein sequence ID" value="TDT18703.1"/>
    <property type="molecule type" value="Genomic_DNA"/>
</dbReference>
<dbReference type="SUPFAM" id="SSF48613">
    <property type="entry name" value="Heme oxygenase-like"/>
    <property type="match status" value="1"/>
</dbReference>